<accession>A0A074L0X0</accession>
<dbReference type="eggNOG" id="COG0500">
    <property type="taxonomic scope" value="Bacteria"/>
</dbReference>
<dbReference type="RefSeq" id="WP_035068926.1">
    <property type="nucleotide sequence ID" value="NZ_JMIH01000004.1"/>
</dbReference>
<dbReference type="EMBL" id="JMIH01000004">
    <property type="protein sequence ID" value="KEO75891.1"/>
    <property type="molecule type" value="Genomic_DNA"/>
</dbReference>
<proteinExistence type="predicted"/>
<name>A0A074L0X0_9BACT</name>
<sequence length="76" mass="8546">MIEVFCTNIPSSEVADRILAMIGELYPDYKANFDLEDCDKILRVEGKGVLEVDSIMDLVICRGYTISILQHIIQPA</sequence>
<comment type="caution">
    <text evidence="1">The sequence shown here is derived from an EMBL/GenBank/DDBJ whole genome shotgun (WGS) entry which is preliminary data.</text>
</comment>
<dbReference type="AlphaFoldDB" id="A0A074L0X0"/>
<evidence type="ECO:0000313" key="1">
    <source>
        <dbReference type="EMBL" id="KEO75891.1"/>
    </source>
</evidence>
<reference evidence="1 2" key="1">
    <citation type="submission" date="2014-04" db="EMBL/GenBank/DDBJ databases">
        <title>Characterization and application of a salt tolerant electro-active bacterium.</title>
        <authorList>
            <person name="Yang L."/>
            <person name="Wei S."/>
            <person name="Tay Q.X.M."/>
        </authorList>
    </citation>
    <scope>NUCLEOTIDE SEQUENCE [LARGE SCALE GENOMIC DNA]</scope>
    <source>
        <strain evidence="1 2">LY1</strain>
    </source>
</reference>
<keyword evidence="2" id="KW-1185">Reference proteome</keyword>
<dbReference type="Proteomes" id="UP000027821">
    <property type="component" value="Unassembled WGS sequence"/>
</dbReference>
<gene>
    <name evidence="1" type="ORF">EL17_23015</name>
</gene>
<protein>
    <submittedName>
        <fullName evidence="1">Uncharacterized protein</fullName>
    </submittedName>
</protein>
<organism evidence="1 2">
    <name type="scientific">Anditalea andensis</name>
    <dbReference type="NCBI Taxonomy" id="1048983"/>
    <lineage>
        <taxon>Bacteria</taxon>
        <taxon>Pseudomonadati</taxon>
        <taxon>Bacteroidota</taxon>
        <taxon>Cytophagia</taxon>
        <taxon>Cytophagales</taxon>
        <taxon>Cytophagaceae</taxon>
        <taxon>Anditalea</taxon>
    </lineage>
</organism>
<dbReference type="OrthoDB" id="1036397at2"/>
<evidence type="ECO:0000313" key="2">
    <source>
        <dbReference type="Proteomes" id="UP000027821"/>
    </source>
</evidence>